<gene>
    <name evidence="2" type="ORF">UFOPK2312_00347</name>
</gene>
<dbReference type="EMBL" id="CAEZWY010000021">
    <property type="protein sequence ID" value="CAB4666980.1"/>
    <property type="molecule type" value="Genomic_DNA"/>
</dbReference>
<feature type="transmembrane region" description="Helical" evidence="1">
    <location>
        <begin position="34"/>
        <end position="55"/>
    </location>
</feature>
<accession>A0A6J6LYJ1</accession>
<keyword evidence="1" id="KW-0812">Transmembrane</keyword>
<evidence type="ECO:0000256" key="1">
    <source>
        <dbReference type="SAM" id="Phobius"/>
    </source>
</evidence>
<reference evidence="2" key="1">
    <citation type="submission" date="2020-05" db="EMBL/GenBank/DDBJ databases">
        <authorList>
            <person name="Chiriac C."/>
            <person name="Salcher M."/>
            <person name="Ghai R."/>
            <person name="Kavagutti S V."/>
        </authorList>
    </citation>
    <scope>NUCLEOTIDE SEQUENCE</scope>
</reference>
<proteinExistence type="predicted"/>
<keyword evidence="1" id="KW-1133">Transmembrane helix</keyword>
<sequence length="117" mass="13057">MAKASAPKKAASKRMVTKNVEINNVRVGIDWRSVYLYAVSLITLMVCLFSLVSAVRNGILIGYPESSFIDVNATAAAKLSQIDLNRRNSIMNLVNDLTTLVIAGPIYRYHWRRTQKA</sequence>
<organism evidence="2">
    <name type="scientific">freshwater metagenome</name>
    <dbReference type="NCBI Taxonomy" id="449393"/>
    <lineage>
        <taxon>unclassified sequences</taxon>
        <taxon>metagenomes</taxon>
        <taxon>ecological metagenomes</taxon>
    </lineage>
</organism>
<dbReference type="AlphaFoldDB" id="A0A6J6LYJ1"/>
<evidence type="ECO:0000313" key="2">
    <source>
        <dbReference type="EMBL" id="CAB4666980.1"/>
    </source>
</evidence>
<keyword evidence="1" id="KW-0472">Membrane</keyword>
<protein>
    <submittedName>
        <fullName evidence="2">Unannotated protein</fullName>
    </submittedName>
</protein>
<name>A0A6J6LYJ1_9ZZZZ</name>